<gene>
    <name evidence="7" type="ORF">TCAL_11981</name>
</gene>
<dbReference type="Proteomes" id="UP000318571">
    <property type="component" value="Chromosome 1"/>
</dbReference>
<evidence type="ECO:0000313" key="8">
    <source>
        <dbReference type="Proteomes" id="UP000318571"/>
    </source>
</evidence>
<dbReference type="InterPro" id="IPR013083">
    <property type="entry name" value="Znf_RING/FYVE/PHD"/>
</dbReference>
<name>A0A553NVX2_TIGCA</name>
<keyword evidence="3" id="KW-0862">Zinc</keyword>
<keyword evidence="8" id="KW-1185">Reference proteome</keyword>
<reference evidence="7 8" key="1">
    <citation type="journal article" date="2018" name="Nat. Ecol. Evol.">
        <title>Genomic signatures of mitonuclear coevolution across populations of Tigriopus californicus.</title>
        <authorList>
            <person name="Barreto F.S."/>
            <person name="Watson E.T."/>
            <person name="Lima T.G."/>
            <person name="Willett C.S."/>
            <person name="Edmands S."/>
            <person name="Li W."/>
            <person name="Burton R.S."/>
        </authorList>
    </citation>
    <scope>NUCLEOTIDE SEQUENCE [LARGE SCALE GENOMIC DNA]</scope>
    <source>
        <strain evidence="7 8">San Diego</strain>
    </source>
</reference>
<dbReference type="UniPathway" id="UPA00143"/>
<evidence type="ECO:0000256" key="1">
    <source>
        <dbReference type="ARBA" id="ARBA00022723"/>
    </source>
</evidence>
<comment type="caution">
    <text evidence="7">The sequence shown here is derived from an EMBL/GenBank/DDBJ whole genome shotgun (WGS) entry which is preliminary data.</text>
</comment>
<evidence type="ECO:0000313" key="7">
    <source>
        <dbReference type="EMBL" id="TRY69582.1"/>
    </source>
</evidence>
<dbReference type="GO" id="GO:0016567">
    <property type="term" value="P:protein ubiquitination"/>
    <property type="evidence" value="ECO:0007669"/>
    <property type="project" value="UniProtKB-UniPathway"/>
</dbReference>
<evidence type="ECO:0000256" key="2">
    <source>
        <dbReference type="ARBA" id="ARBA00022771"/>
    </source>
</evidence>
<evidence type="ECO:0000256" key="3">
    <source>
        <dbReference type="ARBA" id="ARBA00022833"/>
    </source>
</evidence>
<organism evidence="7 8">
    <name type="scientific">Tigriopus californicus</name>
    <name type="common">Marine copepod</name>
    <dbReference type="NCBI Taxonomy" id="6832"/>
    <lineage>
        <taxon>Eukaryota</taxon>
        <taxon>Metazoa</taxon>
        <taxon>Ecdysozoa</taxon>
        <taxon>Arthropoda</taxon>
        <taxon>Crustacea</taxon>
        <taxon>Multicrustacea</taxon>
        <taxon>Hexanauplia</taxon>
        <taxon>Copepoda</taxon>
        <taxon>Harpacticoida</taxon>
        <taxon>Harpacticidae</taxon>
        <taxon>Tigriopus</taxon>
    </lineage>
</organism>
<accession>A0A553NVX2</accession>
<dbReference type="EMBL" id="VCGU01000010">
    <property type="protein sequence ID" value="TRY69582.1"/>
    <property type="molecule type" value="Genomic_DNA"/>
</dbReference>
<dbReference type="AlphaFoldDB" id="A0A553NVX2"/>
<feature type="region of interest" description="Disordered" evidence="5">
    <location>
        <begin position="193"/>
        <end position="228"/>
    </location>
</feature>
<dbReference type="Gene3D" id="3.30.40.10">
    <property type="entry name" value="Zinc/RING finger domain, C3HC4 (zinc finger)"/>
    <property type="match status" value="1"/>
</dbReference>
<sequence length="492" mass="57146">MKNRSDALLPLQLDEFLIPILSGDPRSDLIEFFQKAFTLTVLDPRPFATPLESPWERVEHLRFLCQGHGLSDEGWQTLLRKGVRSVTHLVLLARASSIKSGFSVDDRIALTKIQALLEEKQPLEPLHSFKRYWAHLKELPKNRPHQVPWMDLASVKNGKKRLPIDNSNGRLGTKPLAHSEKLVSPMLSTTLEFPQRRKSKGPDSLHVDAPNFVPKPKPKPMVPPPPPRYPFKRNGYNVPLVCRRCEEKFCSNGIAYEYCQVCWHTYKARSSYCQNALHGCAFTGTMGQLEKHLAHCRYQPSYCPFFGCHFSCPSLIELKHHLERSHWYNREMLTLTEVIPANPNVSREAKLVLQIPGRALLRRDEETLLPSYWLDPPEFIFDNLIFYVVLCCRNAQSYSENNYNTKRYFFWIYTLSNVETANQYHFEISILNSSRQPFWSRGMCQSVRRPFGEIMRRFQRSFHEIVALPQAQLKNAVNQEGLINCQLKIYKF</sequence>
<feature type="domain" description="SIAH-type" evidence="6">
    <location>
        <begin position="268"/>
        <end position="327"/>
    </location>
</feature>
<dbReference type="SUPFAM" id="SSF49599">
    <property type="entry name" value="TRAF domain-like"/>
    <property type="match status" value="1"/>
</dbReference>
<evidence type="ECO:0000259" key="6">
    <source>
        <dbReference type="PROSITE" id="PS51081"/>
    </source>
</evidence>
<dbReference type="InterPro" id="IPR013010">
    <property type="entry name" value="Znf_SIAH"/>
</dbReference>
<dbReference type="PROSITE" id="PS51081">
    <property type="entry name" value="ZF_SIAH"/>
    <property type="match status" value="1"/>
</dbReference>
<keyword evidence="2 4" id="KW-0863">Zinc-finger</keyword>
<dbReference type="GO" id="GO:0008270">
    <property type="term" value="F:zinc ion binding"/>
    <property type="evidence" value="ECO:0007669"/>
    <property type="project" value="UniProtKB-KW"/>
</dbReference>
<evidence type="ECO:0000256" key="5">
    <source>
        <dbReference type="SAM" id="MobiDB-lite"/>
    </source>
</evidence>
<protein>
    <recommendedName>
        <fullName evidence="6">SIAH-type domain-containing protein</fullName>
    </recommendedName>
</protein>
<keyword evidence="1" id="KW-0479">Metal-binding</keyword>
<proteinExistence type="predicted"/>
<evidence type="ECO:0000256" key="4">
    <source>
        <dbReference type="PROSITE-ProRule" id="PRU00455"/>
    </source>
</evidence>
<feature type="compositionally biased region" description="Pro residues" evidence="5">
    <location>
        <begin position="213"/>
        <end position="228"/>
    </location>
</feature>